<name>A0ABD3MCH1_9STRA</name>
<keyword evidence="3 6" id="KW-0812">Transmembrane</keyword>
<evidence type="ECO:0000256" key="2">
    <source>
        <dbReference type="ARBA" id="ARBA00006824"/>
    </source>
</evidence>
<comment type="subcellular location">
    <subcellularLocation>
        <location evidence="1">Membrane</location>
        <topology evidence="1">Multi-pass membrane protein</topology>
    </subcellularLocation>
</comment>
<reference evidence="7 8" key="1">
    <citation type="submission" date="2024-10" db="EMBL/GenBank/DDBJ databases">
        <title>Updated reference genomes for cyclostephanoid diatoms.</title>
        <authorList>
            <person name="Roberts W.R."/>
            <person name="Alverson A.J."/>
        </authorList>
    </citation>
    <scope>NUCLEOTIDE SEQUENCE [LARGE SCALE GENOMIC DNA]</scope>
    <source>
        <strain evidence="7 8">AJA276-08</strain>
    </source>
</reference>
<feature type="transmembrane region" description="Helical" evidence="6">
    <location>
        <begin position="73"/>
        <end position="94"/>
    </location>
</feature>
<sequence>MVLNAKNQIQRRPAIAHGIVGFVLFGASDAFAQKIEASVKGDKMITRTSKKGSTEETSGQPSCINFSMDHFDIIRFLSAGTVGAFFGGCVYPFAYKRLDLIWKGKDVISIAKKSLLEVFTVGIFANSVSMGARGLLTGKNPIEVLSHVWEEMRDVTFNDLRVWFPYNVLAFGFIPISIRPATTSLMESAWQTYISLRSNAYETNHTQA</sequence>
<dbReference type="GO" id="GO:0016020">
    <property type="term" value="C:membrane"/>
    <property type="evidence" value="ECO:0007669"/>
    <property type="project" value="UniProtKB-SubCell"/>
</dbReference>
<evidence type="ECO:0000313" key="8">
    <source>
        <dbReference type="Proteomes" id="UP001530315"/>
    </source>
</evidence>
<dbReference type="PANTHER" id="PTHR11266">
    <property type="entry name" value="PEROXISOMAL MEMBRANE PROTEIN 2, PXMP2 MPV17"/>
    <property type="match status" value="1"/>
</dbReference>
<dbReference type="Pfam" id="PF04117">
    <property type="entry name" value="Mpv17_PMP22"/>
    <property type="match status" value="1"/>
</dbReference>
<organism evidence="7 8">
    <name type="scientific">Stephanodiscus triporus</name>
    <dbReference type="NCBI Taxonomy" id="2934178"/>
    <lineage>
        <taxon>Eukaryota</taxon>
        <taxon>Sar</taxon>
        <taxon>Stramenopiles</taxon>
        <taxon>Ochrophyta</taxon>
        <taxon>Bacillariophyta</taxon>
        <taxon>Coscinodiscophyceae</taxon>
        <taxon>Thalassiosirophycidae</taxon>
        <taxon>Stephanodiscales</taxon>
        <taxon>Stephanodiscaceae</taxon>
        <taxon>Stephanodiscus</taxon>
    </lineage>
</organism>
<feature type="transmembrane region" description="Helical" evidence="6">
    <location>
        <begin position="115"/>
        <end position="136"/>
    </location>
</feature>
<proteinExistence type="inferred from homology"/>
<protein>
    <submittedName>
        <fullName evidence="7">Uncharacterized protein</fullName>
    </submittedName>
</protein>
<comment type="caution">
    <text evidence="7">The sequence shown here is derived from an EMBL/GenBank/DDBJ whole genome shotgun (WGS) entry which is preliminary data.</text>
</comment>
<keyword evidence="8" id="KW-1185">Reference proteome</keyword>
<accession>A0ABD3MCH1</accession>
<feature type="transmembrane region" description="Helical" evidence="6">
    <location>
        <begin position="160"/>
        <end position="178"/>
    </location>
</feature>
<keyword evidence="5 6" id="KW-0472">Membrane</keyword>
<evidence type="ECO:0000256" key="5">
    <source>
        <dbReference type="ARBA" id="ARBA00023136"/>
    </source>
</evidence>
<evidence type="ECO:0000256" key="6">
    <source>
        <dbReference type="RuleBase" id="RU363053"/>
    </source>
</evidence>
<comment type="similarity">
    <text evidence="2 6">Belongs to the peroxisomal membrane protein PXMP2/4 family.</text>
</comment>
<evidence type="ECO:0000313" key="7">
    <source>
        <dbReference type="EMBL" id="KAL3761704.1"/>
    </source>
</evidence>
<keyword evidence="4 6" id="KW-1133">Transmembrane helix</keyword>
<evidence type="ECO:0000256" key="1">
    <source>
        <dbReference type="ARBA" id="ARBA00004141"/>
    </source>
</evidence>
<evidence type="ECO:0000256" key="4">
    <source>
        <dbReference type="ARBA" id="ARBA00022989"/>
    </source>
</evidence>
<gene>
    <name evidence="7" type="ORF">ACHAW5_004268</name>
</gene>
<evidence type="ECO:0000256" key="3">
    <source>
        <dbReference type="ARBA" id="ARBA00022692"/>
    </source>
</evidence>
<dbReference type="AlphaFoldDB" id="A0ABD3MCH1"/>
<dbReference type="Proteomes" id="UP001530315">
    <property type="component" value="Unassembled WGS sequence"/>
</dbReference>
<dbReference type="InterPro" id="IPR007248">
    <property type="entry name" value="Mpv17_PMP22"/>
</dbReference>
<dbReference type="EMBL" id="JALLAZ020001846">
    <property type="protein sequence ID" value="KAL3761704.1"/>
    <property type="molecule type" value="Genomic_DNA"/>
</dbReference>